<protein>
    <submittedName>
        <fullName evidence="9">DNA invertase Pin-like site-specific DNA recombinase</fullName>
    </submittedName>
</protein>
<dbReference type="PROSITE" id="PS00397">
    <property type="entry name" value="RECOMBINASES_1"/>
    <property type="match status" value="1"/>
</dbReference>
<accession>A0A562NSZ9</accession>
<evidence type="ECO:0000313" key="10">
    <source>
        <dbReference type="Proteomes" id="UP000317122"/>
    </source>
</evidence>
<evidence type="ECO:0000259" key="8">
    <source>
        <dbReference type="PROSITE" id="PS51736"/>
    </source>
</evidence>
<dbReference type="Gene3D" id="1.10.10.60">
    <property type="entry name" value="Homeodomain-like"/>
    <property type="match status" value="1"/>
</dbReference>
<keyword evidence="4" id="KW-0238">DNA-binding</keyword>
<comment type="similarity">
    <text evidence="1">Belongs to the site-specific recombinase resolvase family.</text>
</comment>
<evidence type="ECO:0000256" key="4">
    <source>
        <dbReference type="ARBA" id="ARBA00023125"/>
    </source>
</evidence>
<keyword evidence="2" id="KW-0229">DNA integration</keyword>
<keyword evidence="3" id="KW-0230">DNA invertase</keyword>
<dbReference type="InterPro" id="IPR006120">
    <property type="entry name" value="Resolvase_HTH_dom"/>
</dbReference>
<dbReference type="GO" id="GO:0003677">
    <property type="term" value="F:DNA binding"/>
    <property type="evidence" value="ECO:0007669"/>
    <property type="project" value="UniProtKB-KW"/>
</dbReference>
<dbReference type="SUPFAM" id="SSF46689">
    <property type="entry name" value="Homeodomain-like"/>
    <property type="match status" value="1"/>
</dbReference>
<keyword evidence="10" id="KW-1185">Reference proteome</keyword>
<evidence type="ECO:0000313" key="9">
    <source>
        <dbReference type="EMBL" id="TWI35285.1"/>
    </source>
</evidence>
<evidence type="ECO:0000256" key="2">
    <source>
        <dbReference type="ARBA" id="ARBA00022908"/>
    </source>
</evidence>
<evidence type="ECO:0000256" key="6">
    <source>
        <dbReference type="PIRSR" id="PIRSR606118-50"/>
    </source>
</evidence>
<dbReference type="InterPro" id="IPR006119">
    <property type="entry name" value="Resolv_N"/>
</dbReference>
<comment type="caution">
    <text evidence="9">The sequence shown here is derived from an EMBL/GenBank/DDBJ whole genome shotgun (WGS) entry which is preliminary data.</text>
</comment>
<proteinExistence type="inferred from homology"/>
<dbReference type="OrthoDB" id="9800103at2"/>
<sequence>MLIGYARVSTFDQNLDLQRDALTKAGCTKIFEEKKSGRAGTKRPEFDAALAFLRPDDVLVVWKLDRLGRSLVEMMRTIDALRRQAIKFQSLTENFDSETAQGRFALQMHGAMAEYFLDLNRERTMEGLKAALARGRKGGRRRKLSDADVEAGTAMLKAETISVAEIAKRLGVARTTFYAYFPAARSRQAAIL</sequence>
<dbReference type="Gene3D" id="3.40.50.1390">
    <property type="entry name" value="Resolvase, N-terminal catalytic domain"/>
    <property type="match status" value="1"/>
</dbReference>
<dbReference type="GO" id="GO:0015074">
    <property type="term" value="P:DNA integration"/>
    <property type="evidence" value="ECO:0007669"/>
    <property type="project" value="UniProtKB-KW"/>
</dbReference>
<reference evidence="9 10" key="1">
    <citation type="journal article" date="2015" name="Stand. Genomic Sci.">
        <title>Genomic Encyclopedia of Bacterial and Archaeal Type Strains, Phase III: the genomes of soil and plant-associated and newly described type strains.</title>
        <authorList>
            <person name="Whitman W.B."/>
            <person name="Woyke T."/>
            <person name="Klenk H.P."/>
            <person name="Zhou Y."/>
            <person name="Lilburn T.G."/>
            <person name="Beck B.J."/>
            <person name="De Vos P."/>
            <person name="Vandamme P."/>
            <person name="Eisen J.A."/>
            <person name="Garrity G."/>
            <person name="Hugenholtz P."/>
            <person name="Kyrpides N.C."/>
        </authorList>
    </citation>
    <scope>NUCLEOTIDE SEQUENCE [LARGE SCALE GENOMIC DNA]</scope>
    <source>
        <strain evidence="9 10">CGMCC 1.2546</strain>
    </source>
</reference>
<dbReference type="FunFam" id="3.40.50.1390:FF:000001">
    <property type="entry name" value="DNA recombinase"/>
    <property type="match status" value="1"/>
</dbReference>
<dbReference type="InterPro" id="IPR036162">
    <property type="entry name" value="Resolvase-like_N_sf"/>
</dbReference>
<dbReference type="SMART" id="SM00857">
    <property type="entry name" value="Resolvase"/>
    <property type="match status" value="1"/>
</dbReference>
<dbReference type="PANTHER" id="PTHR30461:SF2">
    <property type="entry name" value="SERINE RECOMBINASE PINE-RELATED"/>
    <property type="match status" value="1"/>
</dbReference>
<dbReference type="Pfam" id="PF02796">
    <property type="entry name" value="HTH_7"/>
    <property type="match status" value="1"/>
</dbReference>
<dbReference type="RefSeq" id="WP_145718996.1">
    <property type="nucleotide sequence ID" value="NZ_BSPF01000094.1"/>
</dbReference>
<feature type="domain" description="Resolvase/invertase-type recombinase catalytic" evidence="8">
    <location>
        <begin position="1"/>
        <end position="135"/>
    </location>
</feature>
<evidence type="ECO:0000256" key="7">
    <source>
        <dbReference type="PROSITE-ProRule" id="PRU10137"/>
    </source>
</evidence>
<feature type="active site" description="O-(5'-phospho-DNA)-serine intermediate" evidence="6 7">
    <location>
        <position position="9"/>
    </location>
</feature>
<keyword evidence="5" id="KW-0233">DNA recombination</keyword>
<dbReference type="AlphaFoldDB" id="A0A562NSZ9"/>
<dbReference type="SUPFAM" id="SSF53041">
    <property type="entry name" value="Resolvase-like"/>
    <property type="match status" value="1"/>
</dbReference>
<evidence type="ECO:0000256" key="5">
    <source>
        <dbReference type="ARBA" id="ARBA00023172"/>
    </source>
</evidence>
<evidence type="ECO:0000256" key="3">
    <source>
        <dbReference type="ARBA" id="ARBA00023100"/>
    </source>
</evidence>
<dbReference type="Proteomes" id="UP000317122">
    <property type="component" value="Unassembled WGS sequence"/>
</dbReference>
<organism evidence="9 10">
    <name type="scientific">Mesorhizobium tianshanense</name>
    <dbReference type="NCBI Taxonomy" id="39844"/>
    <lineage>
        <taxon>Bacteria</taxon>
        <taxon>Pseudomonadati</taxon>
        <taxon>Pseudomonadota</taxon>
        <taxon>Alphaproteobacteria</taxon>
        <taxon>Hyphomicrobiales</taxon>
        <taxon>Phyllobacteriaceae</taxon>
        <taxon>Mesorhizobium</taxon>
    </lineage>
</organism>
<dbReference type="Pfam" id="PF00239">
    <property type="entry name" value="Resolvase"/>
    <property type="match status" value="1"/>
</dbReference>
<dbReference type="InterPro" id="IPR009057">
    <property type="entry name" value="Homeodomain-like_sf"/>
</dbReference>
<dbReference type="InterPro" id="IPR006118">
    <property type="entry name" value="Recombinase_CS"/>
</dbReference>
<dbReference type="EMBL" id="VLKT01000019">
    <property type="protein sequence ID" value="TWI35285.1"/>
    <property type="molecule type" value="Genomic_DNA"/>
</dbReference>
<dbReference type="PANTHER" id="PTHR30461">
    <property type="entry name" value="DNA-INVERTASE FROM LAMBDOID PROPHAGE"/>
    <property type="match status" value="1"/>
</dbReference>
<evidence type="ECO:0000256" key="1">
    <source>
        <dbReference type="ARBA" id="ARBA00009913"/>
    </source>
</evidence>
<dbReference type="CDD" id="cd03768">
    <property type="entry name" value="SR_ResInv"/>
    <property type="match status" value="1"/>
</dbReference>
<dbReference type="GO" id="GO:0000150">
    <property type="term" value="F:DNA strand exchange activity"/>
    <property type="evidence" value="ECO:0007669"/>
    <property type="project" value="UniProtKB-KW"/>
</dbReference>
<name>A0A562NSZ9_9HYPH</name>
<dbReference type="InterPro" id="IPR050639">
    <property type="entry name" value="SSR_resolvase"/>
</dbReference>
<gene>
    <name evidence="9" type="ORF">IQ26_03265</name>
</gene>
<dbReference type="PROSITE" id="PS51736">
    <property type="entry name" value="RECOMBINASES_3"/>
    <property type="match status" value="1"/>
</dbReference>